<dbReference type="InterPro" id="IPR029034">
    <property type="entry name" value="Cystine-knot_cytokine"/>
</dbReference>
<comment type="subcellular location">
    <subcellularLocation>
        <location evidence="1">Secreted</location>
    </subcellularLocation>
</comment>
<evidence type="ECO:0000259" key="5">
    <source>
        <dbReference type="Pfam" id="PF00007"/>
    </source>
</evidence>
<dbReference type="EMBL" id="MF155240">
    <property type="protein sequence ID" value="ASK86250.1"/>
    <property type="molecule type" value="mRNA"/>
</dbReference>
<dbReference type="InterPro" id="IPR006208">
    <property type="entry name" value="Glyco_hormone_CN"/>
</dbReference>
<name>A0A220W0J3_9ECHI</name>
<feature type="domain" description="Glycoprotein hormone subunit beta" evidence="5">
    <location>
        <begin position="57"/>
        <end position="139"/>
    </location>
</feature>
<accession>A0A220W0J3</accession>
<reference evidence="6" key="1">
    <citation type="journal article" date="2017" name="J. ISSAAS">
        <title>Ophiuroid Phylotranscriptomics Enables Discovery Of Novel Echinoderm Representatives Of Bilaterian Neuropeptide Families And Reconstruction Of Neuropeptide Precursor Evolution Over ~270 Million Years.</title>
        <authorList>
            <person name="Zandawala M."/>
            <person name="Yanez L.A."/>
            <person name="Moghul I."/>
            <person name="Delroisse J."/>
            <person name="Abylkassimova N."/>
            <person name="Hugall A."/>
            <person name="O'Hara T."/>
            <person name="Elphick M.R."/>
        </authorList>
    </citation>
    <scope>NUCLEOTIDE SEQUENCE</scope>
</reference>
<evidence type="ECO:0000313" key="6">
    <source>
        <dbReference type="EMBL" id="ASK86250.1"/>
    </source>
</evidence>
<dbReference type="GO" id="GO:0005737">
    <property type="term" value="C:cytoplasm"/>
    <property type="evidence" value="ECO:0007669"/>
    <property type="project" value="TreeGrafter"/>
</dbReference>
<dbReference type="Gene3D" id="2.10.90.10">
    <property type="entry name" value="Cystine-knot cytokines"/>
    <property type="match status" value="1"/>
</dbReference>
<keyword evidence="3" id="KW-0964">Secreted</keyword>
<keyword evidence="4" id="KW-1015">Disulfide bond</keyword>
<dbReference type="Pfam" id="PF00007">
    <property type="entry name" value="Cys_knot"/>
    <property type="match status" value="1"/>
</dbReference>
<organism evidence="6">
    <name type="scientific">Ophionotus victoriae</name>
    <dbReference type="NCBI Taxonomy" id="667017"/>
    <lineage>
        <taxon>Eukaryota</taxon>
        <taxon>Metazoa</taxon>
        <taxon>Echinodermata</taxon>
        <taxon>Eleutherozoa</taxon>
        <taxon>Asterozoa</taxon>
        <taxon>Ophiuroidea</taxon>
        <taxon>Myophiuroidea</taxon>
        <taxon>Metophiurida</taxon>
        <taxon>Ophintegrida</taxon>
        <taxon>Amphilepidida</taxon>
        <taxon>Ophiurina</taxon>
        <taxon>Chilophiurina</taxon>
        <taxon>Ophiuridae</taxon>
        <taxon>Ophiurinae</taxon>
        <taxon>Ophionotus</taxon>
    </lineage>
</organism>
<evidence type="ECO:0000256" key="2">
    <source>
        <dbReference type="ARBA" id="ARBA00006552"/>
    </source>
</evidence>
<sequence>MTMPQQILLEWRKTTVLCSVFCIILAACFVCVSSGRSGGSRVASLDCNVRWFLQHEAKKLGCRTQTIGLNACFGRCDTYQVPILEPPYKTSNHDMCSYGAMEYKSVELDDCDVGVNRTYVYVNALSCRCRQCSTYDTHCLGVH</sequence>
<dbReference type="GO" id="GO:0005179">
    <property type="term" value="F:hormone activity"/>
    <property type="evidence" value="ECO:0007669"/>
    <property type="project" value="InterPro"/>
</dbReference>
<dbReference type="CDD" id="cd00069">
    <property type="entry name" value="GHB_like"/>
    <property type="match status" value="1"/>
</dbReference>
<dbReference type="FunFam" id="2.10.90.10:FF:000075">
    <property type="entry name" value="Follicle stimulating hormone beta"/>
    <property type="match status" value="1"/>
</dbReference>
<evidence type="ECO:0000256" key="1">
    <source>
        <dbReference type="ARBA" id="ARBA00004613"/>
    </source>
</evidence>
<proteinExistence type="evidence at transcript level"/>
<dbReference type="SUPFAM" id="SSF57501">
    <property type="entry name" value="Cystine-knot cytokines"/>
    <property type="match status" value="1"/>
</dbReference>
<dbReference type="PANTHER" id="PTHR11515">
    <property type="entry name" value="GLYCOPROTEIN HORMONE BETA CHAIN"/>
    <property type="match status" value="1"/>
</dbReference>
<evidence type="ECO:0000256" key="4">
    <source>
        <dbReference type="ARBA" id="ARBA00023157"/>
    </source>
</evidence>
<dbReference type="AlphaFoldDB" id="A0A220W0J3"/>
<dbReference type="InterPro" id="IPR001545">
    <property type="entry name" value="Gonadotropin_bsu"/>
</dbReference>
<dbReference type="SMART" id="SM00068">
    <property type="entry name" value="GHB"/>
    <property type="match status" value="1"/>
</dbReference>
<dbReference type="PANTHER" id="PTHR11515:SF13">
    <property type="entry name" value="GLYCOPROTEIN HORMONE BETA 5, ISOFORM A"/>
    <property type="match status" value="1"/>
</dbReference>
<dbReference type="GO" id="GO:0007186">
    <property type="term" value="P:G protein-coupled receptor signaling pathway"/>
    <property type="evidence" value="ECO:0007669"/>
    <property type="project" value="TreeGrafter"/>
</dbReference>
<dbReference type="GO" id="GO:0005615">
    <property type="term" value="C:extracellular space"/>
    <property type="evidence" value="ECO:0007669"/>
    <property type="project" value="TreeGrafter"/>
</dbReference>
<protein>
    <submittedName>
        <fullName evidence="6">Glycoprotein hormone beta-5.2</fullName>
    </submittedName>
</protein>
<evidence type="ECO:0000256" key="3">
    <source>
        <dbReference type="ARBA" id="ARBA00022525"/>
    </source>
</evidence>
<comment type="similarity">
    <text evidence="2">Belongs to the glycoprotein hormones subunit beta family.</text>
</comment>